<reference evidence="1" key="2">
    <citation type="journal article" date="2015" name="Data Brief">
        <title>Shoot transcriptome of the giant reed, Arundo donax.</title>
        <authorList>
            <person name="Barrero R.A."/>
            <person name="Guerrero F.D."/>
            <person name="Moolhuijzen P."/>
            <person name="Goolsby J.A."/>
            <person name="Tidwell J."/>
            <person name="Bellgard S.E."/>
            <person name="Bellgard M.I."/>
        </authorList>
    </citation>
    <scope>NUCLEOTIDE SEQUENCE</scope>
    <source>
        <tissue evidence="1">Shoot tissue taken approximately 20 cm above the soil surface</tissue>
    </source>
</reference>
<protein>
    <submittedName>
        <fullName evidence="1">Uncharacterized protein</fullName>
    </submittedName>
</protein>
<dbReference type="EMBL" id="GBRH01166683">
    <property type="protein sequence ID" value="JAE31213.1"/>
    <property type="molecule type" value="Transcribed_RNA"/>
</dbReference>
<organism evidence="1">
    <name type="scientific">Arundo donax</name>
    <name type="common">Giant reed</name>
    <name type="synonym">Donax arundinaceus</name>
    <dbReference type="NCBI Taxonomy" id="35708"/>
    <lineage>
        <taxon>Eukaryota</taxon>
        <taxon>Viridiplantae</taxon>
        <taxon>Streptophyta</taxon>
        <taxon>Embryophyta</taxon>
        <taxon>Tracheophyta</taxon>
        <taxon>Spermatophyta</taxon>
        <taxon>Magnoliopsida</taxon>
        <taxon>Liliopsida</taxon>
        <taxon>Poales</taxon>
        <taxon>Poaceae</taxon>
        <taxon>PACMAD clade</taxon>
        <taxon>Arundinoideae</taxon>
        <taxon>Arundineae</taxon>
        <taxon>Arundo</taxon>
    </lineage>
</organism>
<proteinExistence type="predicted"/>
<evidence type="ECO:0000313" key="1">
    <source>
        <dbReference type="EMBL" id="JAE31213.1"/>
    </source>
</evidence>
<dbReference type="AlphaFoldDB" id="A0A0A9HE76"/>
<accession>A0A0A9HE76</accession>
<sequence length="33" mass="3669">MSRSSGVPICGVHHCMILIMKAKLSYAVVFLFE</sequence>
<name>A0A0A9HE76_ARUDO</name>
<reference evidence="1" key="1">
    <citation type="submission" date="2014-09" db="EMBL/GenBank/DDBJ databases">
        <authorList>
            <person name="Magalhaes I.L.F."/>
            <person name="Oliveira U."/>
            <person name="Santos F.R."/>
            <person name="Vidigal T.H.D.A."/>
            <person name="Brescovit A.D."/>
            <person name="Santos A.J."/>
        </authorList>
    </citation>
    <scope>NUCLEOTIDE SEQUENCE</scope>
    <source>
        <tissue evidence="1">Shoot tissue taken approximately 20 cm above the soil surface</tissue>
    </source>
</reference>